<organism evidence="2 3">
    <name type="scientific">Thalictrum thalictroides</name>
    <name type="common">Rue-anemone</name>
    <name type="synonym">Anemone thalictroides</name>
    <dbReference type="NCBI Taxonomy" id="46969"/>
    <lineage>
        <taxon>Eukaryota</taxon>
        <taxon>Viridiplantae</taxon>
        <taxon>Streptophyta</taxon>
        <taxon>Embryophyta</taxon>
        <taxon>Tracheophyta</taxon>
        <taxon>Spermatophyta</taxon>
        <taxon>Magnoliopsida</taxon>
        <taxon>Ranunculales</taxon>
        <taxon>Ranunculaceae</taxon>
        <taxon>Thalictroideae</taxon>
        <taxon>Thalictrum</taxon>
    </lineage>
</organism>
<accession>A0A7J6W0Q4</accession>
<protein>
    <submittedName>
        <fullName evidence="2">Gpi-anchored adhesin-like protein</fullName>
    </submittedName>
</protein>
<reference evidence="2 3" key="1">
    <citation type="submission" date="2020-06" db="EMBL/GenBank/DDBJ databases">
        <title>Transcriptomic and genomic resources for Thalictrum thalictroides and T. hernandezii: Facilitating candidate gene discovery in an emerging model plant lineage.</title>
        <authorList>
            <person name="Arias T."/>
            <person name="Riano-Pachon D.M."/>
            <person name="Di Stilio V.S."/>
        </authorList>
    </citation>
    <scope>NUCLEOTIDE SEQUENCE [LARGE SCALE GENOMIC DNA]</scope>
    <source>
        <strain evidence="3">cv. WT478/WT964</strain>
        <tissue evidence="2">Leaves</tissue>
    </source>
</reference>
<evidence type="ECO:0000256" key="1">
    <source>
        <dbReference type="SAM" id="MobiDB-lite"/>
    </source>
</evidence>
<feature type="compositionally biased region" description="Basic and acidic residues" evidence="1">
    <location>
        <begin position="464"/>
        <end position="478"/>
    </location>
</feature>
<proteinExistence type="predicted"/>
<dbReference type="Proteomes" id="UP000554482">
    <property type="component" value="Unassembled WGS sequence"/>
</dbReference>
<feature type="compositionally biased region" description="Polar residues" evidence="1">
    <location>
        <begin position="800"/>
        <end position="813"/>
    </location>
</feature>
<feature type="compositionally biased region" description="Polar residues" evidence="1">
    <location>
        <begin position="1059"/>
        <end position="1086"/>
    </location>
</feature>
<feature type="compositionally biased region" description="Polar residues" evidence="1">
    <location>
        <begin position="529"/>
        <end position="543"/>
    </location>
</feature>
<feature type="compositionally biased region" description="Low complexity" evidence="1">
    <location>
        <begin position="641"/>
        <end position="653"/>
    </location>
</feature>
<feature type="compositionally biased region" description="Polar residues" evidence="1">
    <location>
        <begin position="739"/>
        <end position="756"/>
    </location>
</feature>
<comment type="caution">
    <text evidence="2">The sequence shown here is derived from an EMBL/GenBank/DDBJ whole genome shotgun (WGS) entry which is preliminary data.</text>
</comment>
<feature type="compositionally biased region" description="Basic and acidic residues" evidence="1">
    <location>
        <begin position="339"/>
        <end position="348"/>
    </location>
</feature>
<dbReference type="OrthoDB" id="1687502at2759"/>
<feature type="compositionally biased region" description="Basic and acidic residues" evidence="1">
    <location>
        <begin position="550"/>
        <end position="578"/>
    </location>
</feature>
<feature type="compositionally biased region" description="Polar residues" evidence="1">
    <location>
        <begin position="863"/>
        <end position="873"/>
    </location>
</feature>
<feature type="compositionally biased region" description="Polar residues" evidence="1">
    <location>
        <begin position="680"/>
        <end position="701"/>
    </location>
</feature>
<sequence>MEGRVSSDAPLDYASFQIWPTQNRYEAFVCCKDKVEKLASGFLEQLAYHLPQLKDLDPEDSNDDVKLQLPENLKGSAWFNKSTLSSFLHIVGVPELLKNANAIGDEMSQLEEARNFHLALYAQGNQDETQSKVADRRSSEEMKLKRPELQITSADATKNELLRAMDLRLAVLREELVSAFSQAADGACSCEQIVGLVAFCNYFGAIDLRNSLSKYLELIQKNRDVNPQNEQPNFSQDSANDNGKLKMDTVQSSSAVVKPIKYDASPAKAAQVERQSSTESEESSNSSSEDQPYTERSRSLIRSASPRRSASPMRRIQIGRSGSRRAPALTIKSLSYIPAKERISSNRDSDEESNQPLKKPEGNASSMSVRDAISLFERKQKDQSSDLQKKKLSADTSGNASKAVLRRWSSGMGDSSTQAPLASACDSNNELSSGNLVGEEAWKTPMKVKPDNALTVDSVSVGKTADEDASRTTGEEKASYSTENLTDDCFAQAAESNTKVAASADWNRQKEDELNLMMMKMMESKPIRNRSTATGVSRSQELPSRQRGGFYDHYKQKRDEKLRGENSGKRAEKEEKIKSLQGILDQRKVEMLSKSMNVAGKQESIGKPKKSQKNPSPPVLPRKESSKSSSPILQPKKDLSRSAAPKKISPKSSTLPATRKSWPTAPSPKPSAAAPVRTASGISPTGTTPTRRKSQTAQSPIHPSPKSERPQQKPKSIKGPQIDTKLSLKGQEGKKQRSSPRSGSVTEAKAMQSSGDGSSGILAKPSFYNKVTKKGSVVPLESKPFLRKRSGTSPGVVKTKVSQSDEPVSSEKNSQVEEAVEETSMPISQKEEEPPILQITDVTRLEQEAPVNSHQICEDRDNNQFVPESVNSFNKTTNFPNEIQAENESSISPTAWVEIEENEELHAPRESHSPQTASPTNAEVVASSPRVRHSLSQMLQEDSCECEPEIIEWGNAENPPAIVYQKDAAKGLKRLLKFARKSKGEANATGWSSPSVFSEGEEDAEEPKASSKRHGDAILRKSSLQSKGFGQMRTSLGASFDGGSSSKTSDYTAAHDLPSGQSNMTKFASHTSQKLQEGQISSAASTKATRSFFSLSTFRSSKSNETKLR</sequence>
<feature type="compositionally biased region" description="Polar residues" evidence="1">
    <location>
        <begin position="1022"/>
        <end position="1051"/>
    </location>
</feature>
<name>A0A7J6W0Q4_THATH</name>
<feature type="region of interest" description="Disordered" evidence="1">
    <location>
        <begin position="524"/>
        <end position="835"/>
    </location>
</feature>
<feature type="compositionally biased region" description="Basic and acidic residues" evidence="1">
    <location>
        <begin position="376"/>
        <end position="393"/>
    </location>
</feature>
<evidence type="ECO:0000313" key="3">
    <source>
        <dbReference type="Proteomes" id="UP000554482"/>
    </source>
</evidence>
<dbReference type="PANTHER" id="PTHR31008:SF5">
    <property type="entry name" value="EXPRESSED PROTEIN"/>
    <property type="match status" value="1"/>
</dbReference>
<keyword evidence="3" id="KW-1185">Reference proteome</keyword>
<gene>
    <name evidence="2" type="ORF">FRX31_019467</name>
</gene>
<feature type="compositionally biased region" description="Polar residues" evidence="1">
    <location>
        <begin position="225"/>
        <end position="241"/>
    </location>
</feature>
<feature type="compositionally biased region" description="Basic and acidic residues" evidence="1">
    <location>
        <begin position="1006"/>
        <end position="1019"/>
    </location>
</feature>
<feature type="region of interest" description="Disordered" evidence="1">
    <location>
        <begin position="850"/>
        <end position="873"/>
    </location>
</feature>
<feature type="region of interest" description="Disordered" evidence="1">
    <location>
        <begin position="224"/>
        <end position="245"/>
    </location>
</feature>
<feature type="region of interest" description="Disordered" evidence="1">
    <location>
        <begin position="264"/>
        <end position="483"/>
    </location>
</feature>
<dbReference type="EMBL" id="JABWDY010023375">
    <property type="protein sequence ID" value="KAF5190944.1"/>
    <property type="molecule type" value="Genomic_DNA"/>
</dbReference>
<evidence type="ECO:0000313" key="2">
    <source>
        <dbReference type="EMBL" id="KAF5190944.1"/>
    </source>
</evidence>
<feature type="compositionally biased region" description="Polar residues" evidence="1">
    <location>
        <begin position="412"/>
        <end position="435"/>
    </location>
</feature>
<feature type="compositionally biased region" description="Low complexity" evidence="1">
    <location>
        <begin position="300"/>
        <end position="325"/>
    </location>
</feature>
<dbReference type="PANTHER" id="PTHR31008">
    <property type="entry name" value="COP1-INTERACTING PROTEIN-RELATED"/>
    <property type="match status" value="1"/>
</dbReference>
<feature type="region of interest" description="Disordered" evidence="1">
    <location>
        <begin position="898"/>
        <end position="936"/>
    </location>
</feature>
<feature type="region of interest" description="Disordered" evidence="1">
    <location>
        <begin position="981"/>
        <end position="1086"/>
    </location>
</feature>
<dbReference type="AlphaFoldDB" id="A0A7J6W0Q4"/>